<keyword evidence="7 11" id="KW-0653">Protein transport</keyword>
<keyword evidence="9 12" id="KW-0175">Coiled coil</keyword>
<feature type="domain" description="Bap31/Bap29 cytoplasmic coiled-coil" evidence="13">
    <location>
        <begin position="64"/>
        <end position="117"/>
    </location>
</feature>
<evidence type="ECO:0000256" key="10">
    <source>
        <dbReference type="ARBA" id="ARBA00023136"/>
    </source>
</evidence>
<evidence type="ECO:0000256" key="6">
    <source>
        <dbReference type="ARBA" id="ARBA00022824"/>
    </source>
</evidence>
<dbReference type="AlphaFoldDB" id="A0A4Z2CCK9"/>
<reference evidence="14 15" key="1">
    <citation type="submission" date="2019-04" db="EMBL/GenBank/DDBJ databases">
        <title>The sequence and de novo assembly of Takifugu bimaculatus genome using PacBio and Hi-C technologies.</title>
        <authorList>
            <person name="Xu P."/>
            <person name="Liu B."/>
            <person name="Zhou Z."/>
        </authorList>
    </citation>
    <scope>NUCLEOTIDE SEQUENCE [LARGE SCALE GENOMIC DNA]</scope>
    <source>
        <strain evidence="14">TB-2018</strain>
        <tissue evidence="14">Muscle</tissue>
    </source>
</reference>
<evidence type="ECO:0000256" key="9">
    <source>
        <dbReference type="ARBA" id="ARBA00023054"/>
    </source>
</evidence>
<keyword evidence="11" id="KW-0931">ER-Golgi transport</keyword>
<accession>A0A4Z2CCK9</accession>
<dbReference type="Proteomes" id="UP000516260">
    <property type="component" value="Chromosome 11"/>
</dbReference>
<dbReference type="GO" id="GO:0006915">
    <property type="term" value="P:apoptotic process"/>
    <property type="evidence" value="ECO:0007669"/>
    <property type="project" value="UniProtKB-KW"/>
</dbReference>
<evidence type="ECO:0000256" key="3">
    <source>
        <dbReference type="ARBA" id="ARBA00022448"/>
    </source>
</evidence>
<comment type="similarity">
    <text evidence="2 11">Belongs to the BCAP29/BCAP31 family.</text>
</comment>
<dbReference type="GO" id="GO:0070973">
    <property type="term" value="P:protein localization to endoplasmic reticulum exit site"/>
    <property type="evidence" value="ECO:0007669"/>
    <property type="project" value="UniProtKB-UniRule"/>
</dbReference>
<evidence type="ECO:0000256" key="2">
    <source>
        <dbReference type="ARBA" id="ARBA00007956"/>
    </source>
</evidence>
<evidence type="ECO:0000256" key="4">
    <source>
        <dbReference type="ARBA" id="ARBA00022692"/>
    </source>
</evidence>
<evidence type="ECO:0000256" key="7">
    <source>
        <dbReference type="ARBA" id="ARBA00022927"/>
    </source>
</evidence>
<evidence type="ECO:0000256" key="1">
    <source>
        <dbReference type="ARBA" id="ARBA00004477"/>
    </source>
</evidence>
<dbReference type="Gene3D" id="1.20.5.110">
    <property type="match status" value="1"/>
</dbReference>
<dbReference type="PANTHER" id="PTHR12701:SF5">
    <property type="entry name" value="B-CELL RECEPTOR-ASSOCIATED PROTEIN 29"/>
    <property type="match status" value="1"/>
</dbReference>
<dbReference type="GO" id="GO:0006888">
    <property type="term" value="P:endoplasmic reticulum to Golgi vesicle-mediated transport"/>
    <property type="evidence" value="ECO:0007669"/>
    <property type="project" value="UniProtKB-UniRule"/>
</dbReference>
<comment type="caution">
    <text evidence="14">The sequence shown here is derived from an EMBL/GenBank/DDBJ whole genome shotgun (WGS) entry which is preliminary data.</text>
</comment>
<keyword evidence="3 11" id="KW-0813">Transport</keyword>
<gene>
    <name evidence="14" type="ORF">fugu_011288</name>
</gene>
<evidence type="ECO:0000313" key="15">
    <source>
        <dbReference type="Proteomes" id="UP000516260"/>
    </source>
</evidence>
<dbReference type="FunFam" id="1.20.5.110:FF:000011">
    <property type="entry name" value="B-cell receptor-associated protein 29"/>
    <property type="match status" value="1"/>
</dbReference>
<keyword evidence="6 11" id="KW-0256">Endoplasmic reticulum</keyword>
<evidence type="ECO:0000256" key="8">
    <source>
        <dbReference type="ARBA" id="ARBA00022989"/>
    </source>
</evidence>
<dbReference type="EMBL" id="SWLE01000003">
    <property type="protein sequence ID" value="TNN01906.1"/>
    <property type="molecule type" value="Genomic_DNA"/>
</dbReference>
<keyword evidence="10" id="KW-0472">Membrane</keyword>
<evidence type="ECO:0000256" key="5">
    <source>
        <dbReference type="ARBA" id="ARBA00022703"/>
    </source>
</evidence>
<comment type="function">
    <text evidence="11">May play a role in anterograde transport of membrane proteins from the endoplasmic reticulum to the Golgi.</text>
</comment>
<dbReference type="GO" id="GO:0006886">
    <property type="term" value="P:intracellular protein transport"/>
    <property type="evidence" value="ECO:0007669"/>
    <property type="project" value="UniProtKB-UniRule"/>
</dbReference>
<organism evidence="14 15">
    <name type="scientific">Takifugu bimaculatus</name>
    <dbReference type="NCBI Taxonomy" id="433685"/>
    <lineage>
        <taxon>Eukaryota</taxon>
        <taxon>Metazoa</taxon>
        <taxon>Chordata</taxon>
        <taxon>Craniata</taxon>
        <taxon>Vertebrata</taxon>
        <taxon>Euteleostomi</taxon>
        <taxon>Actinopterygii</taxon>
        <taxon>Neopterygii</taxon>
        <taxon>Teleostei</taxon>
        <taxon>Neoteleostei</taxon>
        <taxon>Acanthomorphata</taxon>
        <taxon>Eupercaria</taxon>
        <taxon>Tetraodontiformes</taxon>
        <taxon>Tetradontoidea</taxon>
        <taxon>Tetraodontidae</taxon>
        <taxon>Takifugu</taxon>
    </lineage>
</organism>
<dbReference type="InterPro" id="IPR008417">
    <property type="entry name" value="BAP29/BAP31"/>
</dbReference>
<sequence>MKRVVTLINQLAAASASTAAFQAQADASNKAAEKYMEDNDLLKKALMEGKGDKATAEGMELLRGEVEKLKEHVKLSEAALKASHSEADVLKKQMDGIAREYDRLLREHQELQATSSQLFSDSKKETIRVIKANMAALKMLVF</sequence>
<keyword evidence="4" id="KW-0812">Transmembrane</keyword>
<dbReference type="GO" id="GO:0005789">
    <property type="term" value="C:endoplasmic reticulum membrane"/>
    <property type="evidence" value="ECO:0007669"/>
    <property type="project" value="UniProtKB-SubCell"/>
</dbReference>
<comment type="subcellular location">
    <subcellularLocation>
        <location evidence="1 11">Endoplasmic reticulum membrane</location>
        <topology evidence="1 11">Multi-pass membrane protein</topology>
    </subcellularLocation>
</comment>
<evidence type="ECO:0000256" key="12">
    <source>
        <dbReference type="SAM" id="Coils"/>
    </source>
</evidence>
<protein>
    <recommendedName>
        <fullName evidence="11">Endoplasmic reticulum transmembrane protein</fullName>
    </recommendedName>
</protein>
<name>A0A4Z2CCK9_9TELE</name>
<dbReference type="PANTHER" id="PTHR12701">
    <property type="entry name" value="BCR-ASSOCIATED PROTEIN, BAP"/>
    <property type="match status" value="1"/>
</dbReference>
<keyword evidence="15" id="KW-1185">Reference proteome</keyword>
<proteinExistence type="inferred from homology"/>
<keyword evidence="5" id="KW-0053">Apoptosis</keyword>
<dbReference type="InterPro" id="IPR041672">
    <property type="entry name" value="Bap31/Bap29_C"/>
</dbReference>
<feature type="coiled-coil region" evidence="12">
    <location>
        <begin position="59"/>
        <end position="114"/>
    </location>
</feature>
<keyword evidence="8" id="KW-1133">Transmembrane helix</keyword>
<dbReference type="Pfam" id="PF18035">
    <property type="entry name" value="Bap31_Bap29_C"/>
    <property type="match status" value="1"/>
</dbReference>
<evidence type="ECO:0000256" key="11">
    <source>
        <dbReference type="RuleBase" id="RU367026"/>
    </source>
</evidence>
<evidence type="ECO:0000313" key="14">
    <source>
        <dbReference type="EMBL" id="TNN01906.1"/>
    </source>
</evidence>
<evidence type="ECO:0000259" key="13">
    <source>
        <dbReference type="Pfam" id="PF18035"/>
    </source>
</evidence>